<evidence type="ECO:0000256" key="6">
    <source>
        <dbReference type="PIRSR" id="PIRSR004762-2"/>
    </source>
</evidence>
<feature type="binding site" evidence="6">
    <location>
        <position position="168"/>
    </location>
    <ligand>
        <name>S-adenosyl-L-methionine</name>
        <dbReference type="ChEBI" id="CHEBI:59789"/>
    </ligand>
</feature>
<dbReference type="PANTHER" id="PTHR43726">
    <property type="entry name" value="3-METHYLORNITHINE SYNTHASE"/>
    <property type="match status" value="1"/>
</dbReference>
<feature type="binding site" evidence="6">
    <location>
        <position position="157"/>
    </location>
    <ligand>
        <name>S-adenosyl-L-methionine</name>
        <dbReference type="ChEBI" id="CHEBI:59789"/>
    </ligand>
</feature>
<dbReference type="InterPro" id="IPR013785">
    <property type="entry name" value="Aldolase_TIM"/>
</dbReference>
<evidence type="ECO:0000259" key="7">
    <source>
        <dbReference type="PROSITE" id="PS51918"/>
    </source>
</evidence>
<dbReference type="InterPro" id="IPR034422">
    <property type="entry name" value="HydE/PylB-like"/>
</dbReference>
<keyword evidence="1 5" id="KW-0949">S-adenosyl-L-methionine</keyword>
<gene>
    <name evidence="8" type="ORF">SAMN02745161_1479</name>
</gene>
<feature type="binding site" evidence="5">
    <location>
        <position position="65"/>
    </location>
    <ligand>
        <name>[4Fe-4S] cluster</name>
        <dbReference type="ChEBI" id="CHEBI:49883"/>
        <note>4Fe-4S-S-AdoMet</note>
    </ligand>
</feature>
<accession>A0A1N6FSD8</accession>
<dbReference type="PANTHER" id="PTHR43726:SF1">
    <property type="entry name" value="BIOTIN SYNTHASE"/>
    <property type="match status" value="1"/>
</dbReference>
<name>A0A1N6FSD8_9BACT</name>
<evidence type="ECO:0000256" key="3">
    <source>
        <dbReference type="ARBA" id="ARBA00023004"/>
    </source>
</evidence>
<dbReference type="EMBL" id="FSRG01000004">
    <property type="protein sequence ID" value="SIN98154.1"/>
    <property type="molecule type" value="Genomic_DNA"/>
</dbReference>
<dbReference type="InterPro" id="IPR006638">
    <property type="entry name" value="Elp3/MiaA/NifB-like_rSAM"/>
</dbReference>
<evidence type="ECO:0000256" key="2">
    <source>
        <dbReference type="ARBA" id="ARBA00022723"/>
    </source>
</evidence>
<reference evidence="9" key="1">
    <citation type="submission" date="2016-11" db="EMBL/GenBank/DDBJ databases">
        <authorList>
            <person name="Varghese N."/>
            <person name="Submissions S."/>
        </authorList>
    </citation>
    <scope>NUCLEOTIDE SEQUENCE [LARGE SCALE GENOMIC DNA]</scope>
    <source>
        <strain evidence="9">DSM 17456</strain>
    </source>
</reference>
<dbReference type="OrthoDB" id="9775764at2"/>
<dbReference type="SFLD" id="SFLDG01280">
    <property type="entry name" value="HydE/PylB-like"/>
    <property type="match status" value="1"/>
</dbReference>
<feature type="binding site" evidence="5">
    <location>
        <position position="58"/>
    </location>
    <ligand>
        <name>[4Fe-4S] cluster</name>
        <dbReference type="ChEBI" id="CHEBI:49883"/>
        <note>4Fe-4S-S-AdoMet</note>
    </ligand>
</feature>
<feature type="domain" description="Radical SAM core" evidence="7">
    <location>
        <begin position="44"/>
        <end position="264"/>
    </location>
</feature>
<keyword evidence="9" id="KW-1185">Reference proteome</keyword>
<dbReference type="Proteomes" id="UP000184694">
    <property type="component" value="Unassembled WGS sequence"/>
</dbReference>
<dbReference type="SMART" id="SM00729">
    <property type="entry name" value="Elp3"/>
    <property type="match status" value="1"/>
</dbReference>
<evidence type="ECO:0000313" key="8">
    <source>
        <dbReference type="EMBL" id="SIN98154.1"/>
    </source>
</evidence>
<dbReference type="GO" id="GO:0016740">
    <property type="term" value="F:transferase activity"/>
    <property type="evidence" value="ECO:0007669"/>
    <property type="project" value="TreeGrafter"/>
</dbReference>
<feature type="binding site" evidence="5">
    <location>
        <position position="62"/>
    </location>
    <ligand>
        <name>[4Fe-4S] cluster</name>
        <dbReference type="ChEBI" id="CHEBI:49883"/>
        <note>4Fe-4S-S-AdoMet</note>
    </ligand>
</feature>
<evidence type="ECO:0000256" key="5">
    <source>
        <dbReference type="PIRSR" id="PIRSR004762-1"/>
    </source>
</evidence>
<dbReference type="GO" id="GO:0051539">
    <property type="term" value="F:4 iron, 4 sulfur cluster binding"/>
    <property type="evidence" value="ECO:0007669"/>
    <property type="project" value="UniProtKB-KW"/>
</dbReference>
<keyword evidence="4 5" id="KW-0411">Iron-sulfur</keyword>
<sequence length="352" mass="38798">MSLTRNEIIEILKSPVAYDGKSFSDTDNSLFTAATATARALFNNTVYQRGVIEFSSHCRKNCHYCGLRSSNTDLLRYRLTHVEIMDAVETAAAMGMGTIVLQAGEDEDVNPHFIYTIVRAIKEKFNLAVTLSLGDHPDDVYRLWRDSGADRYLLKIETTDTDLHSLYRPGQHLYDRLNRIESLQRLGYETGSGIIIGLPGMTEETLTDDLLLLSTMGLDMIACGPFIPHPQTPLRHAAPGKLLESLRVTALLRLLNPATNIPATSALDSLRTVRNNDGRILALNAGANVIMPSITPDEVRSSYSIYPGKNDPALSQNSTVKLLQSRVQQAGFTLSSQAGSSMQRTFRAQPAI</sequence>
<dbReference type="CDD" id="cd01335">
    <property type="entry name" value="Radical_SAM"/>
    <property type="match status" value="1"/>
</dbReference>
<dbReference type="SUPFAM" id="SSF102114">
    <property type="entry name" value="Radical SAM enzymes"/>
    <property type="match status" value="1"/>
</dbReference>
<dbReference type="Pfam" id="PF04055">
    <property type="entry name" value="Radical_SAM"/>
    <property type="match status" value="1"/>
</dbReference>
<dbReference type="SFLD" id="SFLDG01060">
    <property type="entry name" value="BATS_domain_containing"/>
    <property type="match status" value="1"/>
</dbReference>
<keyword evidence="5" id="KW-0004">4Fe-4S</keyword>
<comment type="cofactor">
    <cofactor evidence="5">
        <name>[4Fe-4S] cluster</name>
        <dbReference type="ChEBI" id="CHEBI:49883"/>
    </cofactor>
    <text evidence="5">Binds 1 [4Fe-4S] cluster. The cluster is coordinated with 3 cysteines and an exchangeable S-adenosyl-L-methionine.</text>
</comment>
<dbReference type="SFLD" id="SFLDG01082">
    <property type="entry name" value="B12-binding_domain_containing"/>
    <property type="match status" value="1"/>
</dbReference>
<dbReference type="InterPro" id="IPR007197">
    <property type="entry name" value="rSAM"/>
</dbReference>
<dbReference type="Gene3D" id="3.20.20.70">
    <property type="entry name" value="Aldolase class I"/>
    <property type="match status" value="1"/>
</dbReference>
<dbReference type="NCBIfam" id="TIGR03956">
    <property type="entry name" value="rSAM_HydE"/>
    <property type="match status" value="1"/>
</dbReference>
<organism evidence="8 9">
    <name type="scientific">Halodesulfovibrio marinisediminis DSM 17456</name>
    <dbReference type="NCBI Taxonomy" id="1121457"/>
    <lineage>
        <taxon>Bacteria</taxon>
        <taxon>Pseudomonadati</taxon>
        <taxon>Thermodesulfobacteriota</taxon>
        <taxon>Desulfovibrionia</taxon>
        <taxon>Desulfovibrionales</taxon>
        <taxon>Desulfovibrionaceae</taxon>
        <taxon>Halodesulfovibrio</taxon>
    </lineage>
</organism>
<keyword evidence="2" id="KW-0479">Metal-binding</keyword>
<dbReference type="InterPro" id="IPR024021">
    <property type="entry name" value="FeFe-hyd_HydE_rSAM"/>
</dbReference>
<dbReference type="GO" id="GO:0046872">
    <property type="term" value="F:metal ion binding"/>
    <property type="evidence" value="ECO:0007669"/>
    <property type="project" value="UniProtKB-KW"/>
</dbReference>
<dbReference type="AlphaFoldDB" id="A0A1N6FSD8"/>
<dbReference type="PROSITE" id="PS51918">
    <property type="entry name" value="RADICAL_SAM"/>
    <property type="match status" value="1"/>
</dbReference>
<dbReference type="STRING" id="1121457.SAMN02745161_1479"/>
<proteinExistence type="predicted"/>
<dbReference type="SFLD" id="SFLDS00029">
    <property type="entry name" value="Radical_SAM"/>
    <property type="match status" value="1"/>
</dbReference>
<feature type="binding site" evidence="6">
    <location>
        <position position="132"/>
    </location>
    <ligand>
        <name>(3R)-3-methyl-D-ornithine</name>
        <dbReference type="ChEBI" id="CHEBI:64642"/>
    </ligand>
</feature>
<feature type="binding site" evidence="6">
    <location>
        <position position="176"/>
    </location>
    <ligand>
        <name>S-adenosyl-L-methionine</name>
        <dbReference type="ChEBI" id="CHEBI:59789"/>
    </ligand>
</feature>
<keyword evidence="3 5" id="KW-0408">Iron</keyword>
<dbReference type="RefSeq" id="WP_074216286.1">
    <property type="nucleotide sequence ID" value="NZ_FSRG01000004.1"/>
</dbReference>
<evidence type="ECO:0000256" key="1">
    <source>
        <dbReference type="ARBA" id="ARBA00022691"/>
    </source>
</evidence>
<evidence type="ECO:0000313" key="9">
    <source>
        <dbReference type="Proteomes" id="UP000184694"/>
    </source>
</evidence>
<dbReference type="PIRSF" id="PIRSF004762">
    <property type="entry name" value="CHP00423"/>
    <property type="match status" value="1"/>
</dbReference>
<protein>
    <submittedName>
        <fullName evidence="8">Biotin synthase</fullName>
    </submittedName>
</protein>
<dbReference type="InterPro" id="IPR058240">
    <property type="entry name" value="rSAM_sf"/>
</dbReference>
<evidence type="ECO:0000256" key="4">
    <source>
        <dbReference type="ARBA" id="ARBA00023014"/>
    </source>
</evidence>